<dbReference type="SUPFAM" id="SSF46565">
    <property type="entry name" value="Chaperone J-domain"/>
    <property type="match status" value="2"/>
</dbReference>
<dbReference type="InterPro" id="IPR036869">
    <property type="entry name" value="J_dom_sf"/>
</dbReference>
<keyword evidence="4" id="KW-1185">Reference proteome</keyword>
<dbReference type="RefSeq" id="XP_024501242.1">
    <property type="nucleotide sequence ID" value="XM_024647133.1"/>
</dbReference>
<protein>
    <submittedName>
        <fullName evidence="3 5">DnaJ domain-containing protein</fullName>
    </submittedName>
</protein>
<proteinExistence type="predicted"/>
<name>A0A090KX07_STRRB</name>
<evidence type="ECO:0000313" key="5">
    <source>
        <dbReference type="WBParaSite" id="SRAE_1000031600.1"/>
    </source>
</evidence>
<dbReference type="InterPro" id="IPR052763">
    <property type="entry name" value="DnaJ_C4"/>
</dbReference>
<dbReference type="WBParaSite" id="SRAE_1000031600.1">
    <property type="protein sequence ID" value="SRAE_1000031600.1"/>
    <property type="gene ID" value="WBGene00256910"/>
</dbReference>
<dbReference type="PROSITE" id="PS00636">
    <property type="entry name" value="DNAJ_1"/>
    <property type="match status" value="1"/>
</dbReference>
<feature type="transmembrane region" description="Helical" evidence="1">
    <location>
        <begin position="372"/>
        <end position="400"/>
    </location>
</feature>
<dbReference type="WormBase" id="SRAE_1000031600">
    <property type="protein sequence ID" value="SRP05191"/>
    <property type="gene ID" value="WBGene00256910"/>
</dbReference>
<dbReference type="InterPro" id="IPR018253">
    <property type="entry name" value="DnaJ_domain_CS"/>
</dbReference>
<dbReference type="CDD" id="cd06257">
    <property type="entry name" value="DnaJ"/>
    <property type="match status" value="2"/>
</dbReference>
<evidence type="ECO:0000259" key="2">
    <source>
        <dbReference type="PROSITE" id="PS50076"/>
    </source>
</evidence>
<reference evidence="4" key="1">
    <citation type="submission" date="2014-09" db="EMBL/GenBank/DDBJ databases">
        <authorList>
            <person name="Martin A.A."/>
        </authorList>
    </citation>
    <scope>NUCLEOTIDE SEQUENCE</scope>
    <source>
        <strain evidence="4">ED321</strain>
    </source>
</reference>
<evidence type="ECO:0000313" key="3">
    <source>
        <dbReference type="EMBL" id="CEF62040.1"/>
    </source>
</evidence>
<keyword evidence="1" id="KW-1133">Transmembrane helix</keyword>
<dbReference type="PANTHER" id="PTHR44825">
    <property type="match status" value="1"/>
</dbReference>
<dbReference type="CTD" id="36374405"/>
<dbReference type="SMART" id="SM00271">
    <property type="entry name" value="DnaJ"/>
    <property type="match status" value="2"/>
</dbReference>
<accession>A0A090KX07</accession>
<feature type="domain" description="J" evidence="2">
    <location>
        <begin position="26"/>
        <end position="106"/>
    </location>
</feature>
<reference evidence="3" key="2">
    <citation type="submission" date="2014-09" db="EMBL/GenBank/DDBJ databases">
        <authorList>
            <person name="Aslett A.Martin."/>
        </authorList>
    </citation>
    <scope>NUCLEOTIDE SEQUENCE</scope>
    <source>
        <strain evidence="3">ED321 Heterogonic</strain>
    </source>
</reference>
<dbReference type="GeneID" id="36374405"/>
<organism evidence="3">
    <name type="scientific">Strongyloides ratti</name>
    <name type="common">Parasitic roundworm</name>
    <dbReference type="NCBI Taxonomy" id="34506"/>
    <lineage>
        <taxon>Eukaryota</taxon>
        <taxon>Metazoa</taxon>
        <taxon>Ecdysozoa</taxon>
        <taxon>Nematoda</taxon>
        <taxon>Chromadorea</taxon>
        <taxon>Rhabditida</taxon>
        <taxon>Tylenchina</taxon>
        <taxon>Panagrolaimomorpha</taxon>
        <taxon>Strongyloidoidea</taxon>
        <taxon>Strongyloididae</taxon>
        <taxon>Strongyloides</taxon>
    </lineage>
</organism>
<keyword evidence="1" id="KW-0472">Membrane</keyword>
<reference evidence="5" key="3">
    <citation type="submission" date="2020-12" db="UniProtKB">
        <authorList>
            <consortium name="WormBaseParasite"/>
        </authorList>
    </citation>
    <scope>IDENTIFICATION</scope>
</reference>
<gene>
    <name evidence="3 5 6" type="ORF">SRAE_1000031600</name>
</gene>
<evidence type="ECO:0000313" key="4">
    <source>
        <dbReference type="Proteomes" id="UP000035682"/>
    </source>
</evidence>
<dbReference type="EMBL" id="LN609528">
    <property type="protein sequence ID" value="CEF62040.1"/>
    <property type="molecule type" value="Genomic_DNA"/>
</dbReference>
<dbReference type="PROSITE" id="PS50076">
    <property type="entry name" value="DNAJ_2"/>
    <property type="match status" value="2"/>
</dbReference>
<dbReference type="InterPro" id="IPR001623">
    <property type="entry name" value="DnaJ_domain"/>
</dbReference>
<dbReference type="AlphaFoldDB" id="A0A090KX07"/>
<dbReference type="Gene3D" id="1.10.287.110">
    <property type="entry name" value="DnaJ domain"/>
    <property type="match status" value="2"/>
</dbReference>
<dbReference type="PRINTS" id="PR00625">
    <property type="entry name" value="JDOMAIN"/>
</dbReference>
<feature type="domain" description="J" evidence="2">
    <location>
        <begin position="198"/>
        <end position="265"/>
    </location>
</feature>
<dbReference type="Pfam" id="PF00226">
    <property type="entry name" value="DnaJ"/>
    <property type="match status" value="2"/>
</dbReference>
<dbReference type="PANTHER" id="PTHR44825:SF1">
    <property type="entry name" value="DNAJ HOMOLOG SUBFAMILY C MEMBER 4"/>
    <property type="match status" value="1"/>
</dbReference>
<keyword evidence="1" id="KW-0812">Transmembrane</keyword>
<dbReference type="STRING" id="34506.A0A090KX07"/>
<evidence type="ECO:0000313" key="6">
    <source>
        <dbReference type="WormBase" id="SRAE_1000031600"/>
    </source>
</evidence>
<evidence type="ECO:0000256" key="1">
    <source>
        <dbReference type="SAM" id="Phobius"/>
    </source>
</evidence>
<sequence>MNIYQSLYRIQKSFYRRASYDIKKKNYYEILGIPRDASNNEIKKAFFEKSRELHPDGDLYINNNDNNSIDKNYWSFKSKTILFMELKDAYDVLKKSDTRAEYDSKLFDLESRDGYLMECTSRDRFMRKNISNLLYKGSPSIKNSIRDVGGHFLDPNELYEREERNKRYFIYGITIFMLTRRNVTWRFMRYLNYSSQKSFYEILGVSPSASKSEIKAKFYELSKKYHPDVINDKDSKENSLKFREISEAYETLKNDEKRSQYDRSRGYGNNQFWQAHDFSNYQNPNGGYYYHKQTFYYGPDKKFSQQRSSRYTQKDFEDIWRRFNKKMNSEEQKEYEKYQEFLRNTLWKEYHARRDEAWKKHREEYEKKNNPFFFFTGTFAKIAGIYIGIFFVITLFQVFFDRNFMGSRRIMKKNDNSGEQVINEDMYKPININNIPLNSGNIHDNTNVDQNTFPYGMPK</sequence>
<dbReference type="Proteomes" id="UP000035682">
    <property type="component" value="Unplaced"/>
</dbReference>
<dbReference type="OrthoDB" id="376357at2759"/>